<evidence type="ECO:0000313" key="2">
    <source>
        <dbReference type="Proteomes" id="UP001338309"/>
    </source>
</evidence>
<organism evidence="1 2">
    <name type="scientific">Algoriphagus confluentis</name>
    <dbReference type="NCBI Taxonomy" id="1697556"/>
    <lineage>
        <taxon>Bacteria</taxon>
        <taxon>Pseudomonadati</taxon>
        <taxon>Bacteroidota</taxon>
        <taxon>Cytophagia</taxon>
        <taxon>Cytophagales</taxon>
        <taxon>Cyclobacteriaceae</taxon>
        <taxon>Algoriphagus</taxon>
    </lineage>
</organism>
<keyword evidence="2" id="KW-1185">Reference proteome</keyword>
<name>A0ABQ6PSI7_9BACT</name>
<accession>A0ABQ6PSI7</accession>
<dbReference type="Proteomes" id="UP001338309">
    <property type="component" value="Unassembled WGS sequence"/>
</dbReference>
<evidence type="ECO:0000313" key="1">
    <source>
        <dbReference type="EMBL" id="GMQ30966.1"/>
    </source>
</evidence>
<sequence length="376" mass="41747">MMKRSVFLVPLVFLILVTFKGFSQVFTNKEVGKKKLDLIDSLKTADYPYALPIWGDKATQLGYSLPYSAGISVQYFGQRSDFIIEDLMVGFNDGRMFDLDEVVRFDRAISTASAITVRPDIWLFPFLNIYAILGKSSASTDIGFGVWVPNGSNEFVQITTAQSLVEFDASSFGIGMTPTIGVGGGFMALDLNIAWIDVPQLSKPARSFVFGPRFGKNFQLKKPEKSLALWVGGFRVSLNSDTRGSIAMSEVIPPGTLGGRIEEGFQRVENAQNQVDAWWNGLSPLEQNNPINKAKYQSANSILERASNFLVAADGAVSTIESSTVQYSMQKRPADRWNFIVGGQYQFNKHLMARFEYGFLGSREQIMAGIQYRFGL</sequence>
<dbReference type="EMBL" id="BTPD01000013">
    <property type="protein sequence ID" value="GMQ30966.1"/>
    <property type="molecule type" value="Genomic_DNA"/>
</dbReference>
<evidence type="ECO:0008006" key="3">
    <source>
        <dbReference type="Google" id="ProtNLM"/>
    </source>
</evidence>
<dbReference type="RefSeq" id="WP_338225671.1">
    <property type="nucleotide sequence ID" value="NZ_BTPD01000013.1"/>
</dbReference>
<gene>
    <name evidence="1" type="ORF">Aconfl_36090</name>
</gene>
<protein>
    <recommendedName>
        <fullName evidence="3">Porin</fullName>
    </recommendedName>
</protein>
<reference evidence="1 2" key="1">
    <citation type="submission" date="2023-08" db="EMBL/GenBank/DDBJ databases">
        <title>Draft genome sequence of Algoriphagus confluentis.</title>
        <authorList>
            <person name="Takatani N."/>
            <person name="Hosokawa M."/>
            <person name="Sawabe T."/>
        </authorList>
    </citation>
    <scope>NUCLEOTIDE SEQUENCE [LARGE SCALE GENOMIC DNA]</scope>
    <source>
        <strain evidence="1 2">NBRC 111222</strain>
    </source>
</reference>
<proteinExistence type="predicted"/>
<comment type="caution">
    <text evidence="1">The sequence shown here is derived from an EMBL/GenBank/DDBJ whole genome shotgun (WGS) entry which is preliminary data.</text>
</comment>